<evidence type="ECO:0000256" key="6">
    <source>
        <dbReference type="ARBA" id="ARBA00023136"/>
    </source>
</evidence>
<dbReference type="SUPFAM" id="SSF161098">
    <property type="entry name" value="MetI-like"/>
    <property type="match status" value="1"/>
</dbReference>
<proteinExistence type="inferred from homology"/>
<feature type="transmembrane region" description="Helical" evidence="7">
    <location>
        <begin position="182"/>
        <end position="199"/>
    </location>
</feature>
<reference evidence="9 10" key="1">
    <citation type="submission" date="2012-08" db="EMBL/GenBank/DDBJ databases">
        <title>Whole genome shotgun sequence of Gordonia rhizosphera NBRC 16068.</title>
        <authorList>
            <person name="Takarada H."/>
            <person name="Isaki S."/>
            <person name="Hosoyama A."/>
            <person name="Tsuchikane K."/>
            <person name="Katsumata H."/>
            <person name="Baba S."/>
            <person name="Ohji S."/>
            <person name="Yamazaki S."/>
            <person name="Fujita N."/>
        </authorList>
    </citation>
    <scope>NUCLEOTIDE SEQUENCE [LARGE SCALE GENOMIC DNA]</scope>
    <source>
        <strain evidence="9 10">NBRC 16068</strain>
    </source>
</reference>
<dbReference type="GO" id="GO:0005886">
    <property type="term" value="C:plasma membrane"/>
    <property type="evidence" value="ECO:0007669"/>
    <property type="project" value="UniProtKB-SubCell"/>
</dbReference>
<dbReference type="RefSeq" id="WP_006334784.1">
    <property type="nucleotide sequence ID" value="NZ_BAHC01000129.1"/>
</dbReference>
<dbReference type="Gene3D" id="1.10.3720.10">
    <property type="entry name" value="MetI-like"/>
    <property type="match status" value="1"/>
</dbReference>
<dbReference type="AlphaFoldDB" id="K6WGU6"/>
<comment type="caution">
    <text evidence="9">The sequence shown here is derived from an EMBL/GenBank/DDBJ whole genome shotgun (WGS) entry which is preliminary data.</text>
</comment>
<feature type="transmembrane region" description="Helical" evidence="7">
    <location>
        <begin position="285"/>
        <end position="311"/>
    </location>
</feature>
<dbReference type="InterPro" id="IPR000515">
    <property type="entry name" value="MetI-like"/>
</dbReference>
<name>K6WGU6_9ACTN</name>
<dbReference type="PANTHER" id="PTHR43163:SF6">
    <property type="entry name" value="DIPEPTIDE TRANSPORT SYSTEM PERMEASE PROTEIN DPPB-RELATED"/>
    <property type="match status" value="1"/>
</dbReference>
<dbReference type="Proteomes" id="UP000008363">
    <property type="component" value="Unassembled WGS sequence"/>
</dbReference>
<feature type="transmembrane region" description="Helical" evidence="7">
    <location>
        <begin position="137"/>
        <end position="162"/>
    </location>
</feature>
<evidence type="ECO:0000256" key="1">
    <source>
        <dbReference type="ARBA" id="ARBA00004651"/>
    </source>
</evidence>
<accession>K6WGU6</accession>
<dbReference type="PROSITE" id="PS50928">
    <property type="entry name" value="ABC_TM1"/>
    <property type="match status" value="1"/>
</dbReference>
<dbReference type="InterPro" id="IPR045621">
    <property type="entry name" value="BPD_transp_1_N"/>
</dbReference>
<comment type="similarity">
    <text evidence="7">Belongs to the binding-protein-dependent transport system permease family.</text>
</comment>
<organism evidence="9 10">
    <name type="scientific">Gordonia rhizosphera NBRC 16068</name>
    <dbReference type="NCBI Taxonomy" id="1108045"/>
    <lineage>
        <taxon>Bacteria</taxon>
        <taxon>Bacillati</taxon>
        <taxon>Actinomycetota</taxon>
        <taxon>Actinomycetes</taxon>
        <taxon>Mycobacteriales</taxon>
        <taxon>Gordoniaceae</taxon>
        <taxon>Gordonia</taxon>
    </lineage>
</organism>
<evidence type="ECO:0000313" key="9">
    <source>
        <dbReference type="EMBL" id="GAB91372.1"/>
    </source>
</evidence>
<evidence type="ECO:0000259" key="8">
    <source>
        <dbReference type="PROSITE" id="PS50928"/>
    </source>
</evidence>
<comment type="subcellular location">
    <subcellularLocation>
        <location evidence="1 7">Cell membrane</location>
        <topology evidence="1 7">Multi-pass membrane protein</topology>
    </subcellularLocation>
</comment>
<evidence type="ECO:0000256" key="4">
    <source>
        <dbReference type="ARBA" id="ARBA00022692"/>
    </source>
</evidence>
<evidence type="ECO:0000313" key="10">
    <source>
        <dbReference type="Proteomes" id="UP000008363"/>
    </source>
</evidence>
<keyword evidence="4 7" id="KW-0812">Transmembrane</keyword>
<keyword evidence="3" id="KW-1003">Cell membrane</keyword>
<keyword evidence="6 7" id="KW-0472">Membrane</keyword>
<dbReference type="STRING" id="1108045.GORHZ_129_00150"/>
<gene>
    <name evidence="9" type="ORF">GORHZ_129_00150</name>
</gene>
<dbReference type="Pfam" id="PF00528">
    <property type="entry name" value="BPD_transp_1"/>
    <property type="match status" value="1"/>
</dbReference>
<keyword evidence="5 7" id="KW-1133">Transmembrane helix</keyword>
<evidence type="ECO:0000256" key="3">
    <source>
        <dbReference type="ARBA" id="ARBA00022475"/>
    </source>
</evidence>
<feature type="transmembrane region" description="Helical" evidence="7">
    <location>
        <begin position="243"/>
        <end position="265"/>
    </location>
</feature>
<dbReference type="GO" id="GO:0055085">
    <property type="term" value="P:transmembrane transport"/>
    <property type="evidence" value="ECO:0007669"/>
    <property type="project" value="InterPro"/>
</dbReference>
<feature type="transmembrane region" description="Helical" evidence="7">
    <location>
        <begin position="102"/>
        <end position="125"/>
    </location>
</feature>
<feature type="domain" description="ABC transmembrane type-1" evidence="8">
    <location>
        <begin position="98"/>
        <end position="304"/>
    </location>
</feature>
<dbReference type="EMBL" id="BAHC01000129">
    <property type="protein sequence ID" value="GAB91372.1"/>
    <property type="molecule type" value="Genomic_DNA"/>
</dbReference>
<dbReference type="PANTHER" id="PTHR43163">
    <property type="entry name" value="DIPEPTIDE TRANSPORT SYSTEM PERMEASE PROTEIN DPPB-RELATED"/>
    <property type="match status" value="1"/>
</dbReference>
<evidence type="ECO:0000256" key="7">
    <source>
        <dbReference type="RuleBase" id="RU363032"/>
    </source>
</evidence>
<sequence>MLMLILRRVVSRVAIAIPLLIAVTFGTFLLLYSVGDPAAALAGDTATPQQVAELRTQLGFDQPLLVQYGHWLGGFVTGDLGTSMQNKGSVSSLVGEHLPATLLLSITAMGIAVLVTLVIGSLVGIRPNGWLDKAMQGVTLLGVAIPNFLVGLGLILVFAIWIPMFPAGGYQPPSQAGLLGTMRFLVLPALALALSLMCLQTRTFRAALISEYGADYVRVARMKGVQPFQIFFRHVARNASAPLVTVIGLEVGVLITGALMVEVVFAVPGVGTLMIDSVRGQDFPVVMALVALFGAVVLAANLVADLVALWLNPATRTTR</sequence>
<dbReference type="InterPro" id="IPR035906">
    <property type="entry name" value="MetI-like_sf"/>
</dbReference>
<dbReference type="CDD" id="cd06261">
    <property type="entry name" value="TM_PBP2"/>
    <property type="match status" value="1"/>
</dbReference>
<evidence type="ECO:0000256" key="2">
    <source>
        <dbReference type="ARBA" id="ARBA00022448"/>
    </source>
</evidence>
<dbReference type="OrthoDB" id="4695618at2"/>
<protein>
    <submittedName>
        <fullName evidence="9">Putative oligopeptide ABC transporter permease protein</fullName>
    </submittedName>
</protein>
<keyword evidence="2 7" id="KW-0813">Transport</keyword>
<feature type="transmembrane region" description="Helical" evidence="7">
    <location>
        <begin position="12"/>
        <end position="34"/>
    </location>
</feature>
<evidence type="ECO:0000256" key="5">
    <source>
        <dbReference type="ARBA" id="ARBA00022989"/>
    </source>
</evidence>
<dbReference type="eggNOG" id="COG0601">
    <property type="taxonomic scope" value="Bacteria"/>
</dbReference>
<dbReference type="Pfam" id="PF19300">
    <property type="entry name" value="BPD_transp_1_N"/>
    <property type="match status" value="1"/>
</dbReference>
<keyword evidence="10" id="KW-1185">Reference proteome</keyword>